<dbReference type="NCBIfam" id="TIGR00254">
    <property type="entry name" value="GGDEF"/>
    <property type="match status" value="1"/>
</dbReference>
<evidence type="ECO:0000313" key="4">
    <source>
        <dbReference type="Proteomes" id="UP000032679"/>
    </source>
</evidence>
<dbReference type="SUPFAM" id="SSF55073">
    <property type="entry name" value="Nucleotide cyclase"/>
    <property type="match status" value="1"/>
</dbReference>
<dbReference type="STRING" id="1231623.Tasa_009_187"/>
<dbReference type="InterPro" id="IPR043128">
    <property type="entry name" value="Rev_trsase/Diguanyl_cyclase"/>
</dbReference>
<dbReference type="SUPFAM" id="SSF141868">
    <property type="entry name" value="EAL domain-like"/>
    <property type="match status" value="1"/>
</dbReference>
<name>A0A0D6MIE2_9PROT</name>
<keyword evidence="4" id="KW-1185">Reference proteome</keyword>
<dbReference type="Proteomes" id="UP000032679">
    <property type="component" value="Unassembled WGS sequence"/>
</dbReference>
<dbReference type="PANTHER" id="PTHR44757">
    <property type="entry name" value="DIGUANYLATE CYCLASE DGCP"/>
    <property type="match status" value="1"/>
</dbReference>
<feature type="domain" description="GGDEF" evidence="2">
    <location>
        <begin position="151"/>
        <end position="284"/>
    </location>
</feature>
<dbReference type="CDD" id="cd01949">
    <property type="entry name" value="GGDEF"/>
    <property type="match status" value="1"/>
</dbReference>
<dbReference type="PROSITE" id="PS50887">
    <property type="entry name" value="GGDEF"/>
    <property type="match status" value="1"/>
</dbReference>
<organism evidence="3 4">
    <name type="scientific">Tanticharoenia sakaeratensis NBRC 103193</name>
    <dbReference type="NCBI Taxonomy" id="1231623"/>
    <lineage>
        <taxon>Bacteria</taxon>
        <taxon>Pseudomonadati</taxon>
        <taxon>Pseudomonadota</taxon>
        <taxon>Alphaproteobacteria</taxon>
        <taxon>Acetobacterales</taxon>
        <taxon>Acetobacteraceae</taxon>
        <taxon>Tanticharoenia</taxon>
    </lineage>
</organism>
<gene>
    <name evidence="3" type="ORF">Tasa_009_187</name>
</gene>
<dbReference type="AlphaFoldDB" id="A0A0D6MIE2"/>
<dbReference type="InterPro" id="IPR029787">
    <property type="entry name" value="Nucleotide_cyclase"/>
</dbReference>
<sequence>MNGLHLGLFTFDDALCVQFMNEQLRIVLDLSDDAAGAGSDLQTFIESSPILASTAVQQVLAACHDAVLTRRLKLLEISSNEKGIFYFSIRIEPLPDQTFLATIVDMTAQRVAEARAVEEAMCDPLTGLPNRTLFEDRVVAALDRNASEGVDGPAVMVIDLDRFKNVNDTLGHLTGDGLLRLVSKRLQGMMRQTDIIARFGGDEFAALISPAPDLQSVSLLASRIVDVLSRPYLVDGHLVNIGASVGVAVTPLRGSTYAILLRSADLALYDAKSRGRGTSSLFQPTMDVRAAARRQNENDLRKALALREFSLHFQPQIDLQRNVIVGFEALLRWHHPERGLISPMEFIPLAEEIGLIVPLGEWVLSQACLAASCWPSDISIAVNVSPCQFGDTDRLIDAVAEALAAADMPGSRLELEITESVLLQDADRVLDALHRLRAMGVRVAMDDFGTGYSSLSQLHSFPFDKIKIDRSFVKDRADDRGQDAVIRAIAALGGSLGMATIAEGVETPEQLARIREGGCKIVQGYLFSRPIPVEEVDLMIARHNSKKNTDN</sequence>
<dbReference type="PROSITE" id="PS50883">
    <property type="entry name" value="EAL"/>
    <property type="match status" value="1"/>
</dbReference>
<dbReference type="InterPro" id="IPR001633">
    <property type="entry name" value="EAL_dom"/>
</dbReference>
<dbReference type="EMBL" id="BALE01000009">
    <property type="protein sequence ID" value="GAN53392.1"/>
    <property type="molecule type" value="Genomic_DNA"/>
</dbReference>
<dbReference type="SMART" id="SM00267">
    <property type="entry name" value="GGDEF"/>
    <property type="match status" value="1"/>
</dbReference>
<accession>A0A0D6MIE2</accession>
<dbReference type="SMART" id="SM00052">
    <property type="entry name" value="EAL"/>
    <property type="match status" value="1"/>
</dbReference>
<reference evidence="3 4" key="1">
    <citation type="submission" date="2012-10" db="EMBL/GenBank/DDBJ databases">
        <title>Genome sequencing of Tanticharoenia sakaeratensis NBRC 103193.</title>
        <authorList>
            <person name="Azuma Y."/>
            <person name="Hadano H."/>
            <person name="Hirakawa H."/>
            <person name="Matsushita K."/>
        </authorList>
    </citation>
    <scope>NUCLEOTIDE SEQUENCE [LARGE SCALE GENOMIC DNA]</scope>
    <source>
        <strain evidence="3 4">NBRC 103193</strain>
    </source>
</reference>
<evidence type="ECO:0000259" key="2">
    <source>
        <dbReference type="PROSITE" id="PS50887"/>
    </source>
</evidence>
<feature type="domain" description="EAL" evidence="1">
    <location>
        <begin position="293"/>
        <end position="544"/>
    </location>
</feature>
<evidence type="ECO:0000313" key="3">
    <source>
        <dbReference type="EMBL" id="GAN53392.1"/>
    </source>
</evidence>
<proteinExistence type="predicted"/>
<dbReference type="CDD" id="cd01948">
    <property type="entry name" value="EAL"/>
    <property type="match status" value="1"/>
</dbReference>
<dbReference type="InterPro" id="IPR000160">
    <property type="entry name" value="GGDEF_dom"/>
</dbReference>
<dbReference type="Gene3D" id="3.30.70.270">
    <property type="match status" value="1"/>
</dbReference>
<protein>
    <submittedName>
        <fullName evidence="3">Diguanylate cyclase/phosphodiesterase</fullName>
    </submittedName>
</protein>
<dbReference type="Pfam" id="PF00990">
    <property type="entry name" value="GGDEF"/>
    <property type="match status" value="1"/>
</dbReference>
<dbReference type="InterPro" id="IPR052155">
    <property type="entry name" value="Biofilm_reg_signaling"/>
</dbReference>
<dbReference type="Pfam" id="PF00563">
    <property type="entry name" value="EAL"/>
    <property type="match status" value="1"/>
</dbReference>
<comment type="caution">
    <text evidence="3">The sequence shown here is derived from an EMBL/GenBank/DDBJ whole genome shotgun (WGS) entry which is preliminary data.</text>
</comment>
<dbReference type="Gene3D" id="3.20.20.450">
    <property type="entry name" value="EAL domain"/>
    <property type="match status" value="1"/>
</dbReference>
<dbReference type="Pfam" id="PF12860">
    <property type="entry name" value="PAS_7"/>
    <property type="match status" value="1"/>
</dbReference>
<dbReference type="PANTHER" id="PTHR44757:SF2">
    <property type="entry name" value="BIOFILM ARCHITECTURE MAINTENANCE PROTEIN MBAA"/>
    <property type="match status" value="1"/>
</dbReference>
<dbReference type="InterPro" id="IPR035919">
    <property type="entry name" value="EAL_sf"/>
</dbReference>
<evidence type="ECO:0000259" key="1">
    <source>
        <dbReference type="PROSITE" id="PS50883"/>
    </source>
</evidence>